<dbReference type="PANTHER" id="PTHR30411">
    <property type="entry name" value="CYTOPLASMIC PROTEIN"/>
    <property type="match status" value="1"/>
</dbReference>
<dbReference type="EC" id="4.2.-.-" evidence="4"/>
<reference evidence="6 7" key="1">
    <citation type="submission" date="2022-06" db="EMBL/GenBank/DDBJ databases">
        <title>Genomic Encyclopedia of Archaeal and Bacterial Type Strains, Phase II (KMG-II): from individual species to whole genera.</title>
        <authorList>
            <person name="Goeker M."/>
        </authorList>
    </citation>
    <scope>NUCLEOTIDE SEQUENCE [LARGE SCALE GENOMIC DNA]</scope>
    <source>
        <strain evidence="6 7">DSM 44693</strain>
    </source>
</reference>
<evidence type="ECO:0000256" key="2">
    <source>
        <dbReference type="ARBA" id="ARBA00022917"/>
    </source>
</evidence>
<accession>A0ABT1HGW3</accession>
<comment type="similarity">
    <text evidence="1 4">Belongs to the prolyl-tRNA editing family. YbaK/EbsC subfamily.</text>
</comment>
<dbReference type="Gene3D" id="3.90.960.10">
    <property type="entry name" value="YbaK/aminoacyl-tRNA synthetase-associated domain"/>
    <property type="match status" value="1"/>
</dbReference>
<keyword evidence="2 4" id="KW-0648">Protein biosynthesis</keyword>
<dbReference type="CDD" id="cd00002">
    <property type="entry name" value="YbaK_deacylase"/>
    <property type="match status" value="1"/>
</dbReference>
<evidence type="ECO:0000256" key="4">
    <source>
        <dbReference type="PIRNR" id="PIRNR006181"/>
    </source>
</evidence>
<evidence type="ECO:0000256" key="3">
    <source>
        <dbReference type="ARBA" id="ARBA00023239"/>
    </source>
</evidence>
<dbReference type="PANTHER" id="PTHR30411:SF0">
    <property type="entry name" value="CYS-TRNA(PRO)_CYS-TRNA(CYS) DEACYLASE YBAK"/>
    <property type="match status" value="1"/>
</dbReference>
<dbReference type="PIRSF" id="PIRSF006181">
    <property type="entry name" value="EbsC_YbaK"/>
    <property type="match status" value="1"/>
</dbReference>
<dbReference type="InterPro" id="IPR004369">
    <property type="entry name" value="Prolyl-tRNA_editing_YbaK/EbsC"/>
</dbReference>
<evidence type="ECO:0000256" key="1">
    <source>
        <dbReference type="ARBA" id="ARBA00009798"/>
    </source>
</evidence>
<evidence type="ECO:0000313" key="7">
    <source>
        <dbReference type="Proteomes" id="UP001206895"/>
    </source>
</evidence>
<proteinExistence type="inferred from homology"/>
<comment type="caution">
    <text evidence="6">The sequence shown here is derived from an EMBL/GenBank/DDBJ whole genome shotgun (WGS) entry which is preliminary data.</text>
</comment>
<dbReference type="InterPro" id="IPR007214">
    <property type="entry name" value="YbaK/aa-tRNA-synth-assoc-dom"/>
</dbReference>
<evidence type="ECO:0000313" key="6">
    <source>
        <dbReference type="EMBL" id="MCP2177493.1"/>
    </source>
</evidence>
<dbReference type="RefSeq" id="WP_253662421.1">
    <property type="nucleotide sequence ID" value="NZ_BAAAJQ010000001.1"/>
</dbReference>
<evidence type="ECO:0000259" key="5">
    <source>
        <dbReference type="Pfam" id="PF04073"/>
    </source>
</evidence>
<keyword evidence="3 4" id="KW-0456">Lyase</keyword>
<name>A0ABT1HGW3_9NOCA</name>
<organism evidence="6 7">
    <name type="scientific">Williamsia maris</name>
    <dbReference type="NCBI Taxonomy" id="72806"/>
    <lineage>
        <taxon>Bacteria</taxon>
        <taxon>Bacillati</taxon>
        <taxon>Actinomycetota</taxon>
        <taxon>Actinomycetes</taxon>
        <taxon>Mycobacteriales</taxon>
        <taxon>Nocardiaceae</taxon>
        <taxon>Williamsia</taxon>
    </lineage>
</organism>
<dbReference type="EMBL" id="JAMTCJ010000003">
    <property type="protein sequence ID" value="MCP2177493.1"/>
    <property type="molecule type" value="Genomic_DNA"/>
</dbReference>
<dbReference type="Pfam" id="PF04073">
    <property type="entry name" value="tRNA_edit"/>
    <property type="match status" value="1"/>
</dbReference>
<keyword evidence="7" id="KW-1185">Reference proteome</keyword>
<dbReference type="Proteomes" id="UP001206895">
    <property type="component" value="Unassembled WGS sequence"/>
</dbReference>
<protein>
    <recommendedName>
        <fullName evidence="4">Cys-tRNA(Pro)/Cys-tRNA(Cys) deacylase</fullName>
        <ecNumber evidence="4">4.2.-.-</ecNumber>
    </recommendedName>
</protein>
<dbReference type="NCBIfam" id="TIGR00011">
    <property type="entry name" value="YbaK_EbsC"/>
    <property type="match status" value="1"/>
</dbReference>
<dbReference type="InterPro" id="IPR036754">
    <property type="entry name" value="YbaK/aa-tRNA-synt-asso_dom_sf"/>
</dbReference>
<sequence>MAAATPAITVLEQAGVAHTVHRYRSDPRAGSFGDEAVDALASDLGVDGAQVFKTLVISVSGAGGNGLAVAVIPVPQRLSLKAAAAALGMSKAEMATPDAVRRSTGYVLGGVSPFGQRTPLPTVVDSSAAQWPSMLCSGGRRGLEIELSPTDLIDVTAAVVAPITG</sequence>
<feature type="domain" description="YbaK/aminoacyl-tRNA synthetase-associated" evidence="5">
    <location>
        <begin position="37"/>
        <end position="154"/>
    </location>
</feature>
<dbReference type="SUPFAM" id="SSF55826">
    <property type="entry name" value="YbaK/ProRS associated domain"/>
    <property type="match status" value="1"/>
</dbReference>
<gene>
    <name evidence="6" type="ORF">LX13_003321</name>
</gene>